<reference evidence="1 2" key="1">
    <citation type="journal article" date="2015" name="Genome Announc.">
        <title>Draft Genome Sequences of Marine Isolates of Thalassomonas viridans and Thalassomonas actiniarum.</title>
        <authorList>
            <person name="Olonade I."/>
            <person name="van Zyl L.J."/>
            <person name="Trindade M."/>
        </authorList>
    </citation>
    <scope>NUCLEOTIDE SEQUENCE [LARGE SCALE GENOMIC DNA]</scope>
    <source>
        <strain evidence="1 2">XOM25</strain>
    </source>
</reference>
<keyword evidence="2" id="KW-1185">Reference proteome</keyword>
<accession>A0AAE9Z1N0</accession>
<dbReference type="EMBL" id="CP059733">
    <property type="protein sequence ID" value="WDE04370.1"/>
    <property type="molecule type" value="Genomic_DNA"/>
</dbReference>
<gene>
    <name evidence="1" type="ORF">SG34_024000</name>
</gene>
<dbReference type="Gene3D" id="3.40.50.2300">
    <property type="match status" value="2"/>
</dbReference>
<reference evidence="1 2" key="2">
    <citation type="journal article" date="2022" name="Mar. Drugs">
        <title>Bioassay-Guided Fractionation Leads to the Detection of Cholic Acid Generated by the Rare Thalassomonas sp.</title>
        <authorList>
            <person name="Pheiffer F."/>
            <person name="Schneider Y.K."/>
            <person name="Hansen E.H."/>
            <person name="Andersen J.H."/>
            <person name="Isaksson J."/>
            <person name="Busche T."/>
            <person name="R C."/>
            <person name="Kalinowski J."/>
            <person name="Zyl L.V."/>
            <person name="Trindade M."/>
        </authorList>
    </citation>
    <scope>NUCLEOTIDE SEQUENCE [LARGE SCALE GENOMIC DNA]</scope>
    <source>
        <strain evidence="1 2">XOM25</strain>
    </source>
</reference>
<dbReference type="AlphaFoldDB" id="A0AAE9Z1N0"/>
<dbReference type="RefSeq" id="WP_044841735.1">
    <property type="nucleotide sequence ID" value="NZ_CP059733.1"/>
</dbReference>
<evidence type="ECO:0000313" key="2">
    <source>
        <dbReference type="Proteomes" id="UP000032352"/>
    </source>
</evidence>
<dbReference type="InterPro" id="IPR007487">
    <property type="entry name" value="ABC_transpt-TYRBP-like"/>
</dbReference>
<protein>
    <submittedName>
        <fullName evidence="1">Uncharacterized protein</fullName>
    </submittedName>
</protein>
<dbReference type="PANTHER" id="PTHR35271">
    <property type="entry name" value="ABC TRANSPORTER, SUBSTRATE-BINDING LIPOPROTEIN-RELATED"/>
    <property type="match status" value="1"/>
</dbReference>
<evidence type="ECO:0000313" key="1">
    <source>
        <dbReference type="EMBL" id="WDE04370.1"/>
    </source>
</evidence>
<proteinExistence type="predicted"/>
<dbReference type="KEGG" id="tvd:SG34_024000"/>
<sequence length="395" mass="44683">MLAKINDLLKITFFSLLSVFLIWQSLQRPRVLVVQSYANDFSWTREIDSAISRTLAPWHYEVRHFYMDTKKHSSDKFKKQAARRVKKQIDNWSPDVVIAVDDNAQSLVSGCYVNVAILDPAEVFKLKQRLLALGECYRRHSAMKIIFAGVGAEPKDYGFSGQPHIGGILDPMDAKFLSLSLLEVKNQLAKEQLKIIAPVDDSVTSTFNLKHSLRELARALEPLAIDIEYPVIVTLADWQQQIRQANRQGDLLLFTLYHTVKCRADKGSKRIAPRDLIQWMLANSKIPAIGTYGFFVEDGGYFALGVSPLEQGSEAAKMAVDYLELGILPGEQAVRTTHQSIVYMREHRAKKQGFDLPVVYRNFARATGNYLKDCHQEKGSCRTAQVPDLDLYCQG</sequence>
<dbReference type="PANTHER" id="PTHR35271:SF1">
    <property type="entry name" value="ABC TRANSPORTER, SUBSTRATE-BINDING LIPOPROTEIN"/>
    <property type="match status" value="1"/>
</dbReference>
<dbReference type="Proteomes" id="UP000032352">
    <property type="component" value="Chromosome"/>
</dbReference>
<name>A0AAE9Z1N0_9GAMM</name>
<organism evidence="1 2">
    <name type="scientific">Thalassomonas viridans</name>
    <dbReference type="NCBI Taxonomy" id="137584"/>
    <lineage>
        <taxon>Bacteria</taxon>
        <taxon>Pseudomonadati</taxon>
        <taxon>Pseudomonadota</taxon>
        <taxon>Gammaproteobacteria</taxon>
        <taxon>Alteromonadales</taxon>
        <taxon>Colwelliaceae</taxon>
        <taxon>Thalassomonas</taxon>
    </lineage>
</organism>